<dbReference type="InterPro" id="IPR035965">
    <property type="entry name" value="PAS-like_dom_sf"/>
</dbReference>
<gene>
    <name evidence="11" type="ORF">Aca07nite_41830</name>
</gene>
<dbReference type="InterPro" id="IPR004358">
    <property type="entry name" value="Sig_transdc_His_kin-like_C"/>
</dbReference>
<dbReference type="Pfam" id="PF02518">
    <property type="entry name" value="HATPase_c"/>
    <property type="match status" value="1"/>
</dbReference>
<dbReference type="SMART" id="SM00387">
    <property type="entry name" value="HATPase_c"/>
    <property type="match status" value="1"/>
</dbReference>
<dbReference type="InterPro" id="IPR003594">
    <property type="entry name" value="HATPase_dom"/>
</dbReference>
<evidence type="ECO:0000313" key="11">
    <source>
        <dbReference type="EMBL" id="GID46908.1"/>
    </source>
</evidence>
<comment type="catalytic activity">
    <reaction evidence="1">
        <text>ATP + protein L-histidine = ADP + protein N-phospho-L-histidine.</text>
        <dbReference type="EC" id="2.7.13.3"/>
    </reaction>
</comment>
<dbReference type="InterPro" id="IPR005467">
    <property type="entry name" value="His_kinase_dom"/>
</dbReference>
<dbReference type="PROSITE" id="PS50113">
    <property type="entry name" value="PAC"/>
    <property type="match status" value="1"/>
</dbReference>
<dbReference type="PANTHER" id="PTHR43711:SF1">
    <property type="entry name" value="HISTIDINE KINASE 1"/>
    <property type="match status" value="1"/>
</dbReference>
<keyword evidence="7" id="KW-0902">Two-component regulatory system</keyword>
<accession>A0ABQ3WL01</accession>
<dbReference type="PROSITE" id="PS50112">
    <property type="entry name" value="PAS"/>
    <property type="match status" value="1"/>
</dbReference>
<dbReference type="InterPro" id="IPR029016">
    <property type="entry name" value="GAF-like_dom_sf"/>
</dbReference>
<reference evidence="11" key="1">
    <citation type="submission" date="2021-01" db="EMBL/GenBank/DDBJ databases">
        <title>Whole genome shotgun sequence of Actinoplanes capillaceus NBRC 16408.</title>
        <authorList>
            <person name="Komaki H."/>
            <person name="Tamura T."/>
        </authorList>
    </citation>
    <scope>NUCLEOTIDE SEQUENCE [LARGE SCALE GENOMIC DNA]</scope>
    <source>
        <strain evidence="11">NBRC 16408</strain>
    </source>
</reference>
<dbReference type="SUPFAM" id="SSF55874">
    <property type="entry name" value="ATPase domain of HSP90 chaperone/DNA topoisomerase II/histidine kinase"/>
    <property type="match status" value="1"/>
</dbReference>
<dbReference type="CDD" id="cd00075">
    <property type="entry name" value="HATPase"/>
    <property type="match status" value="1"/>
</dbReference>
<feature type="domain" description="PAC" evidence="10">
    <location>
        <begin position="657"/>
        <end position="707"/>
    </location>
</feature>
<name>A0ABQ3WL01_9ACTN</name>
<dbReference type="EMBL" id="BOMF01000081">
    <property type="protein sequence ID" value="GID46908.1"/>
    <property type="molecule type" value="Genomic_DNA"/>
</dbReference>
<dbReference type="SMART" id="SM00065">
    <property type="entry name" value="GAF"/>
    <property type="match status" value="2"/>
</dbReference>
<evidence type="ECO:0000259" key="9">
    <source>
        <dbReference type="PROSITE" id="PS50112"/>
    </source>
</evidence>
<evidence type="ECO:0000256" key="1">
    <source>
        <dbReference type="ARBA" id="ARBA00000085"/>
    </source>
</evidence>
<dbReference type="InterPro" id="IPR000014">
    <property type="entry name" value="PAS"/>
</dbReference>
<comment type="subcellular location">
    <subcellularLocation>
        <location evidence="2">Cell membrane</location>
    </subcellularLocation>
</comment>
<evidence type="ECO:0000256" key="3">
    <source>
        <dbReference type="ARBA" id="ARBA00012438"/>
    </source>
</evidence>
<evidence type="ECO:0000256" key="4">
    <source>
        <dbReference type="ARBA" id="ARBA00022553"/>
    </source>
</evidence>
<dbReference type="InterPro" id="IPR013656">
    <property type="entry name" value="PAS_4"/>
</dbReference>
<dbReference type="Pfam" id="PF01590">
    <property type="entry name" value="GAF"/>
    <property type="match status" value="1"/>
</dbReference>
<sequence length="944" mass="104602">MHAEEVVSARVCEKTDLAPGLDRLARMAARQLHVPVAGVSRPGTDPNESHPCNRYVAGEGTPLIVVRCDADPRLSEDPAVREHETVAYAGYPLRGPDGESPGVFFVADVVPRQWTDDDLQNLLDLAETAESEIALLTAYDAARHSAERLQRMLEDAIEAYLSMDADGRIIGWNRSSEQLFGWSAAEVLGKRTTDLLLPPRYRDRHEQRLAEARRTGTSELAGQWLELTLLDKRGREIPVEVSLYMNDEHGRPVFSMFMHDITERTVARTELENERAFLQAVLNSLDVGVVACDSRGVLTQFNRAMREIHDQEMRPLGPESWPQTYHLFKPDGHTPMRPEDLGLTRANRGEIVRRQEKAIVVPGRPPRYFLGNARPVETADGRRLGAVEALHEITETRRAELLRRCRYAVASALSEATSAQEAAAAAAAAVAAELGWACAEYWEVDEERDLIVRNSCWSRPGTDLTTFRDEGTRAVTRGHALAGSVWERGVEIWSTDLIRDLAFPHRGRVRAGYQAGLRTGIGVPVHRGHGVAGALVFFTDAEIDRDDEILAMLRDIAGQVGRFVERRRAEDLTLALAAARRDFDRVVEQVNDSFWTVEITPSGEVRSHYASVGGNGVFGGTLPTDADLATTITELVHPDDREIFQRFHEQTSMGEPSECECRMVGLDGVTRWVWMRAVPRRTNGHLYVDGVATNITERRELADQRERLLAQEQDQVRRLQELDRMKDELVAVVSHELRNPIAIIAAYTDALREEPGLADQPELAVIARTSEHLNHLVEDLLDLARLDSGRTTIDLKPLRLDRLLRQAVQDHQPHAETQSVTLTTDIDPLPVVPGDGPRLRQVIDNLLSNAIKYTPAGGSATVTAHADDTAVSISISDTGIGIPAEQYPKLFTRFFRATTATDRKIKGTGLGLAVTKAIVDAHDGTITAQPAPTGGTTFTVTLPR</sequence>
<dbReference type="PANTHER" id="PTHR43711">
    <property type="entry name" value="TWO-COMPONENT HISTIDINE KINASE"/>
    <property type="match status" value="1"/>
</dbReference>
<dbReference type="RefSeq" id="WP_204297161.1">
    <property type="nucleotide sequence ID" value="NZ_BAAAGQ010000028.1"/>
</dbReference>
<evidence type="ECO:0000256" key="5">
    <source>
        <dbReference type="ARBA" id="ARBA00022679"/>
    </source>
</evidence>
<dbReference type="Gene3D" id="1.10.287.130">
    <property type="match status" value="1"/>
</dbReference>
<dbReference type="SUPFAM" id="SSF55781">
    <property type="entry name" value="GAF domain-like"/>
    <property type="match status" value="2"/>
</dbReference>
<dbReference type="EC" id="2.7.13.3" evidence="3"/>
<comment type="caution">
    <text evidence="11">The sequence shown here is derived from an EMBL/GenBank/DDBJ whole genome shotgun (WGS) entry which is preliminary data.</text>
</comment>
<dbReference type="PRINTS" id="PR00344">
    <property type="entry name" value="BCTRLSENSOR"/>
</dbReference>
<dbReference type="InterPro" id="IPR000700">
    <property type="entry name" value="PAS-assoc_C"/>
</dbReference>
<dbReference type="InterPro" id="IPR036890">
    <property type="entry name" value="HATPase_C_sf"/>
</dbReference>
<dbReference type="SMART" id="SM00086">
    <property type="entry name" value="PAC"/>
    <property type="match status" value="2"/>
</dbReference>
<dbReference type="InterPro" id="IPR050736">
    <property type="entry name" value="Sensor_HK_Regulatory"/>
</dbReference>
<evidence type="ECO:0000256" key="2">
    <source>
        <dbReference type="ARBA" id="ARBA00004236"/>
    </source>
</evidence>
<keyword evidence="4" id="KW-0597">Phosphoprotein</keyword>
<evidence type="ECO:0000256" key="7">
    <source>
        <dbReference type="ARBA" id="ARBA00023012"/>
    </source>
</evidence>
<dbReference type="InterPro" id="IPR013767">
    <property type="entry name" value="PAS_fold"/>
</dbReference>
<dbReference type="CDD" id="cd00082">
    <property type="entry name" value="HisKA"/>
    <property type="match status" value="1"/>
</dbReference>
<proteinExistence type="predicted"/>
<dbReference type="InterPro" id="IPR003018">
    <property type="entry name" value="GAF"/>
</dbReference>
<feature type="domain" description="Histidine kinase" evidence="8">
    <location>
        <begin position="732"/>
        <end position="944"/>
    </location>
</feature>
<dbReference type="Pfam" id="PF08447">
    <property type="entry name" value="PAS_3"/>
    <property type="match status" value="1"/>
</dbReference>
<dbReference type="Pfam" id="PF00989">
    <property type="entry name" value="PAS"/>
    <property type="match status" value="1"/>
</dbReference>
<dbReference type="InterPro" id="IPR001610">
    <property type="entry name" value="PAC"/>
</dbReference>
<evidence type="ECO:0000259" key="10">
    <source>
        <dbReference type="PROSITE" id="PS50113"/>
    </source>
</evidence>
<dbReference type="SMART" id="SM00091">
    <property type="entry name" value="PAS"/>
    <property type="match status" value="3"/>
</dbReference>
<feature type="domain" description="PAS" evidence="9">
    <location>
        <begin position="145"/>
        <end position="216"/>
    </location>
</feature>
<dbReference type="PROSITE" id="PS50109">
    <property type="entry name" value="HIS_KIN"/>
    <property type="match status" value="1"/>
</dbReference>
<dbReference type="Pfam" id="PF08448">
    <property type="entry name" value="PAS_4"/>
    <property type="match status" value="1"/>
</dbReference>
<dbReference type="SUPFAM" id="SSF55785">
    <property type="entry name" value="PYP-like sensor domain (PAS domain)"/>
    <property type="match status" value="3"/>
</dbReference>
<evidence type="ECO:0000259" key="8">
    <source>
        <dbReference type="PROSITE" id="PS50109"/>
    </source>
</evidence>
<dbReference type="NCBIfam" id="TIGR00229">
    <property type="entry name" value="sensory_box"/>
    <property type="match status" value="2"/>
</dbReference>
<dbReference type="Pfam" id="PF00512">
    <property type="entry name" value="HisKA"/>
    <property type="match status" value="1"/>
</dbReference>
<dbReference type="Pfam" id="PF13185">
    <property type="entry name" value="GAF_2"/>
    <property type="match status" value="1"/>
</dbReference>
<protein>
    <recommendedName>
        <fullName evidence="3">histidine kinase</fullName>
        <ecNumber evidence="3">2.7.13.3</ecNumber>
    </recommendedName>
</protein>
<dbReference type="Gene3D" id="3.30.450.40">
    <property type="match status" value="2"/>
</dbReference>
<dbReference type="Gene3D" id="3.30.450.20">
    <property type="entry name" value="PAS domain"/>
    <property type="match status" value="3"/>
</dbReference>
<evidence type="ECO:0000256" key="6">
    <source>
        <dbReference type="ARBA" id="ARBA00022777"/>
    </source>
</evidence>
<dbReference type="SMART" id="SM00388">
    <property type="entry name" value="HisKA"/>
    <property type="match status" value="1"/>
</dbReference>
<dbReference type="CDD" id="cd00130">
    <property type="entry name" value="PAS"/>
    <property type="match status" value="2"/>
</dbReference>
<dbReference type="SUPFAM" id="SSF47384">
    <property type="entry name" value="Homodimeric domain of signal transducing histidine kinase"/>
    <property type="match status" value="1"/>
</dbReference>
<organism evidence="11">
    <name type="scientific">Actinoplanes campanulatus</name>
    <dbReference type="NCBI Taxonomy" id="113559"/>
    <lineage>
        <taxon>Bacteria</taxon>
        <taxon>Bacillati</taxon>
        <taxon>Actinomycetota</taxon>
        <taxon>Actinomycetes</taxon>
        <taxon>Micromonosporales</taxon>
        <taxon>Micromonosporaceae</taxon>
        <taxon>Actinoplanes</taxon>
    </lineage>
</organism>
<dbReference type="Gene3D" id="3.30.565.10">
    <property type="entry name" value="Histidine kinase-like ATPase, C-terminal domain"/>
    <property type="match status" value="1"/>
</dbReference>
<keyword evidence="6" id="KW-0418">Kinase</keyword>
<keyword evidence="5" id="KW-0808">Transferase</keyword>
<dbReference type="InterPro" id="IPR013655">
    <property type="entry name" value="PAS_fold_3"/>
</dbReference>
<dbReference type="InterPro" id="IPR036097">
    <property type="entry name" value="HisK_dim/P_sf"/>
</dbReference>
<dbReference type="InterPro" id="IPR003661">
    <property type="entry name" value="HisK_dim/P_dom"/>
</dbReference>